<evidence type="ECO:0000313" key="1">
    <source>
        <dbReference type="EMBL" id="GEO19214.1"/>
    </source>
</evidence>
<gene>
    <name evidence="1" type="ORF">MAE02_69100</name>
</gene>
<dbReference type="Proteomes" id="UP000321085">
    <property type="component" value="Unassembled WGS sequence"/>
</dbReference>
<proteinExistence type="predicted"/>
<sequence>MWFFRHDPSPIPLSGLTLAVTLAFLVWPSLPRAQPLDPRQAALDDLVAARMLATKCPSWQLNPAEAQRRFSELDLKPTDWQDGGRYAKFFDDRLNYYPSLLSRMSEQRACTAAEAAFGPRGRVRRGWMKPQ</sequence>
<organism evidence="1 2">
    <name type="scientific">Microvirga aerophila</name>
    <dbReference type="NCBI Taxonomy" id="670291"/>
    <lineage>
        <taxon>Bacteria</taxon>
        <taxon>Pseudomonadati</taxon>
        <taxon>Pseudomonadota</taxon>
        <taxon>Alphaproteobacteria</taxon>
        <taxon>Hyphomicrobiales</taxon>
        <taxon>Methylobacteriaceae</taxon>
        <taxon>Microvirga</taxon>
    </lineage>
</organism>
<accession>A0A512C4R7</accession>
<protein>
    <submittedName>
        <fullName evidence="1">Uncharacterized protein</fullName>
    </submittedName>
</protein>
<dbReference type="AlphaFoldDB" id="A0A512C4R7"/>
<name>A0A512C4R7_9HYPH</name>
<reference evidence="1 2" key="1">
    <citation type="submission" date="2019-07" db="EMBL/GenBank/DDBJ databases">
        <title>Whole genome shotgun sequence of Microvirga aerophila NBRC 106136.</title>
        <authorList>
            <person name="Hosoyama A."/>
            <person name="Uohara A."/>
            <person name="Ohji S."/>
            <person name="Ichikawa N."/>
        </authorList>
    </citation>
    <scope>NUCLEOTIDE SEQUENCE [LARGE SCALE GENOMIC DNA]</scope>
    <source>
        <strain evidence="1 2">NBRC 106136</strain>
    </source>
</reference>
<dbReference type="EMBL" id="BJYU01000362">
    <property type="protein sequence ID" value="GEO19214.1"/>
    <property type="molecule type" value="Genomic_DNA"/>
</dbReference>
<evidence type="ECO:0000313" key="2">
    <source>
        <dbReference type="Proteomes" id="UP000321085"/>
    </source>
</evidence>
<keyword evidence="2" id="KW-1185">Reference proteome</keyword>
<comment type="caution">
    <text evidence="1">The sequence shown here is derived from an EMBL/GenBank/DDBJ whole genome shotgun (WGS) entry which is preliminary data.</text>
</comment>